<dbReference type="PROSITE" id="PS50082">
    <property type="entry name" value="WD_REPEATS_2"/>
    <property type="match status" value="6"/>
</dbReference>
<dbReference type="PROSITE" id="PS00678">
    <property type="entry name" value="WD_REPEATS_1"/>
    <property type="match status" value="1"/>
</dbReference>
<proteinExistence type="predicted"/>
<evidence type="ECO:0000256" key="2">
    <source>
        <dbReference type="ARBA" id="ARBA00022737"/>
    </source>
</evidence>
<dbReference type="InterPro" id="IPR020472">
    <property type="entry name" value="WD40_PAC1"/>
</dbReference>
<dbReference type="STRING" id="1555241.A0A4P9X3F0"/>
<dbReference type="InterPro" id="IPR036322">
    <property type="entry name" value="WD40_repeat_dom_sf"/>
</dbReference>
<gene>
    <name evidence="4" type="ORF">CXG81DRAFT_438</name>
</gene>
<sequence length="330" mass="34954">DPTLERCFRGHTATVHGLAFKPTLTQIASAAADHAVLLWHFRPQRRAFRFLGHKDAVTSIAFRDDGARLASASKDRTVRVWAPTLGAEVTVWTAHPAGAVRAVAFSRDGPGSRLLTASDDKTMKLWNAGSTKFETALTGHVNWVRTAAWAPGSATLLVSGSDDRTVKLWDARLPKPCVHTYHDHTGLVTSVAYHAHGTMVASGATDGTIKLFDVRVHRLVQHYVHQAPPASSAAHSGRYGVTSIALNDAGDALLSAGMDGALRLWDMAEGRLRYTLRAHRAGTPATAVAFAPGAHGAAGGGTYFASGGGDSQVLVWRDSSSALDGSEGPL</sequence>
<dbReference type="AlphaFoldDB" id="A0A4P9X3F0"/>
<accession>A0A4P9X3F0</accession>
<evidence type="ECO:0000256" key="1">
    <source>
        <dbReference type="ARBA" id="ARBA00022574"/>
    </source>
</evidence>
<feature type="repeat" description="WD" evidence="3">
    <location>
        <begin position="93"/>
        <end position="136"/>
    </location>
</feature>
<dbReference type="Proteomes" id="UP000274922">
    <property type="component" value="Unassembled WGS sequence"/>
</dbReference>
<dbReference type="InterPro" id="IPR001680">
    <property type="entry name" value="WD40_rpt"/>
</dbReference>
<dbReference type="PRINTS" id="PR00320">
    <property type="entry name" value="GPROTEINBRPT"/>
</dbReference>
<dbReference type="EMBL" id="ML014276">
    <property type="protein sequence ID" value="RKO99555.1"/>
    <property type="molecule type" value="Genomic_DNA"/>
</dbReference>
<dbReference type="InterPro" id="IPR050505">
    <property type="entry name" value="WDR55/POC1"/>
</dbReference>
<feature type="non-terminal residue" evidence="4">
    <location>
        <position position="1"/>
    </location>
</feature>
<evidence type="ECO:0000256" key="3">
    <source>
        <dbReference type="PROSITE-ProRule" id="PRU00221"/>
    </source>
</evidence>
<dbReference type="Pfam" id="PF00400">
    <property type="entry name" value="WD40"/>
    <property type="match status" value="7"/>
</dbReference>
<name>A0A4P9X3F0_9FUNG</name>
<feature type="repeat" description="WD" evidence="3">
    <location>
        <begin position="241"/>
        <end position="275"/>
    </location>
</feature>
<dbReference type="PANTHER" id="PTHR44019">
    <property type="entry name" value="WD REPEAT-CONTAINING PROTEIN 55"/>
    <property type="match status" value="1"/>
</dbReference>
<keyword evidence="5" id="KW-1185">Reference proteome</keyword>
<feature type="non-terminal residue" evidence="4">
    <location>
        <position position="330"/>
    </location>
</feature>
<dbReference type="SUPFAM" id="SSF50978">
    <property type="entry name" value="WD40 repeat-like"/>
    <property type="match status" value="1"/>
</dbReference>
<feature type="repeat" description="WD" evidence="3">
    <location>
        <begin position="181"/>
        <end position="222"/>
    </location>
</feature>
<keyword evidence="2" id="KW-0677">Repeat</keyword>
<feature type="repeat" description="WD" evidence="3">
    <location>
        <begin position="8"/>
        <end position="49"/>
    </location>
</feature>
<dbReference type="InterPro" id="IPR015943">
    <property type="entry name" value="WD40/YVTN_repeat-like_dom_sf"/>
</dbReference>
<reference evidence="5" key="1">
    <citation type="journal article" date="2018" name="Nat. Microbiol.">
        <title>Leveraging single-cell genomics to expand the fungal tree of life.</title>
        <authorList>
            <person name="Ahrendt S.R."/>
            <person name="Quandt C.A."/>
            <person name="Ciobanu D."/>
            <person name="Clum A."/>
            <person name="Salamov A."/>
            <person name="Andreopoulos B."/>
            <person name="Cheng J.F."/>
            <person name="Woyke T."/>
            <person name="Pelin A."/>
            <person name="Henrissat B."/>
            <person name="Reynolds N.K."/>
            <person name="Benny G.L."/>
            <person name="Smith M.E."/>
            <person name="James T.Y."/>
            <person name="Grigoriev I.V."/>
        </authorList>
    </citation>
    <scope>NUCLEOTIDE SEQUENCE [LARGE SCALE GENOMIC DNA]</scope>
    <source>
        <strain evidence="5">ATCC 52028</strain>
    </source>
</reference>
<dbReference type="InterPro" id="IPR019775">
    <property type="entry name" value="WD40_repeat_CS"/>
</dbReference>
<organism evidence="4 5">
    <name type="scientific">Caulochytrium protostelioides</name>
    <dbReference type="NCBI Taxonomy" id="1555241"/>
    <lineage>
        <taxon>Eukaryota</taxon>
        <taxon>Fungi</taxon>
        <taxon>Fungi incertae sedis</taxon>
        <taxon>Chytridiomycota</taxon>
        <taxon>Chytridiomycota incertae sedis</taxon>
        <taxon>Chytridiomycetes</taxon>
        <taxon>Caulochytriales</taxon>
        <taxon>Caulochytriaceae</taxon>
        <taxon>Caulochytrium</taxon>
    </lineage>
</organism>
<feature type="repeat" description="WD" evidence="3">
    <location>
        <begin position="50"/>
        <end position="81"/>
    </location>
</feature>
<dbReference type="PROSITE" id="PS50294">
    <property type="entry name" value="WD_REPEATS_REGION"/>
    <property type="match status" value="5"/>
</dbReference>
<dbReference type="OrthoDB" id="6262491at2759"/>
<feature type="repeat" description="WD" evidence="3">
    <location>
        <begin position="137"/>
        <end position="170"/>
    </location>
</feature>
<evidence type="ECO:0000313" key="5">
    <source>
        <dbReference type="Proteomes" id="UP000274922"/>
    </source>
</evidence>
<dbReference type="PANTHER" id="PTHR44019:SF8">
    <property type="entry name" value="POC1 CENTRIOLAR PROTEIN HOMOLOG"/>
    <property type="match status" value="1"/>
</dbReference>
<keyword evidence="1 3" id="KW-0853">WD repeat</keyword>
<evidence type="ECO:0000313" key="4">
    <source>
        <dbReference type="EMBL" id="RKO99555.1"/>
    </source>
</evidence>
<dbReference type="CDD" id="cd00200">
    <property type="entry name" value="WD40"/>
    <property type="match status" value="1"/>
</dbReference>
<dbReference type="SMART" id="SM00320">
    <property type="entry name" value="WD40"/>
    <property type="match status" value="7"/>
</dbReference>
<protein>
    <submittedName>
        <fullName evidence="4">Uncharacterized protein</fullName>
    </submittedName>
</protein>
<dbReference type="Gene3D" id="2.130.10.10">
    <property type="entry name" value="YVTN repeat-like/Quinoprotein amine dehydrogenase"/>
    <property type="match status" value="2"/>
</dbReference>